<proteinExistence type="predicted"/>
<sequence>MTEAEQIKRKWDEFRRVWRLMWLAFGKDEPKQEFKEDVWEQCQYIPFEAWGYILVQVRGMDAPPRNWAKKLKALHFQWRESNGGQQQPEIRRERGDIGYFETLMKEARERNPHMNPLDLVRMIRPVYEGREQCTPRTH</sequence>
<dbReference type="RefSeq" id="WP_229593519.1">
    <property type="nucleotide sequence ID" value="NZ_AP024485.1"/>
</dbReference>
<organism evidence="1 2">
    <name type="scientific">Pseudodesulfovibrio sediminis</name>
    <dbReference type="NCBI Taxonomy" id="2810563"/>
    <lineage>
        <taxon>Bacteria</taxon>
        <taxon>Pseudomonadati</taxon>
        <taxon>Thermodesulfobacteriota</taxon>
        <taxon>Desulfovibrionia</taxon>
        <taxon>Desulfovibrionales</taxon>
        <taxon>Desulfovibrionaceae</taxon>
    </lineage>
</organism>
<gene>
    <name evidence="1" type="ORF">PSDVSF_05900</name>
</gene>
<evidence type="ECO:0000313" key="1">
    <source>
        <dbReference type="EMBL" id="BCS87348.1"/>
    </source>
</evidence>
<accession>A0ABN6EPX6</accession>
<dbReference type="Proteomes" id="UP001053296">
    <property type="component" value="Chromosome"/>
</dbReference>
<keyword evidence="2" id="KW-1185">Reference proteome</keyword>
<protein>
    <submittedName>
        <fullName evidence="1">Uncharacterized protein</fullName>
    </submittedName>
</protein>
<dbReference type="EMBL" id="AP024485">
    <property type="protein sequence ID" value="BCS87348.1"/>
    <property type="molecule type" value="Genomic_DNA"/>
</dbReference>
<reference evidence="1" key="1">
    <citation type="journal article" date="2022" name="Arch. Microbiol.">
        <title>Pseudodesulfovibrio sediminis sp. nov., a mesophilic and neutrophilic sulfate-reducing bacterium isolated from sediment of a brackish lake.</title>
        <authorList>
            <person name="Takahashi A."/>
            <person name="Kojima H."/>
            <person name="Watanabe M."/>
            <person name="Fukui M."/>
        </authorList>
    </citation>
    <scope>NUCLEOTIDE SEQUENCE</scope>
    <source>
        <strain evidence="1">SF6</strain>
    </source>
</reference>
<name>A0ABN6EPX6_9BACT</name>
<evidence type="ECO:0000313" key="2">
    <source>
        <dbReference type="Proteomes" id="UP001053296"/>
    </source>
</evidence>